<keyword evidence="12" id="KW-1185">Reference proteome</keyword>
<evidence type="ECO:0000256" key="3">
    <source>
        <dbReference type="ARBA" id="ARBA00022801"/>
    </source>
</evidence>
<dbReference type="AlphaFoldDB" id="A0A0L0FNU0"/>
<feature type="active site" description="Proton donor/acceptor" evidence="5">
    <location>
        <position position="139"/>
    </location>
</feature>
<keyword evidence="2 6" id="KW-0479">Metal-binding</keyword>
<evidence type="ECO:0000256" key="1">
    <source>
        <dbReference type="ARBA" id="ARBA00007092"/>
    </source>
</evidence>
<dbReference type="OrthoDB" id="498125at2759"/>
<dbReference type="InterPro" id="IPR004808">
    <property type="entry name" value="AP_endonuc_1"/>
</dbReference>
<dbReference type="GO" id="GO:0003906">
    <property type="term" value="F:DNA-(apurinic or apyrimidinic site) endonuclease activity"/>
    <property type="evidence" value="ECO:0007669"/>
    <property type="project" value="TreeGrafter"/>
</dbReference>
<keyword evidence="8" id="KW-0234">DNA repair</keyword>
<comment type="similarity">
    <text evidence="1 8">Belongs to the DNA repair enzymes AP/ExoA family.</text>
</comment>
<dbReference type="NCBIfam" id="TIGR00633">
    <property type="entry name" value="xth"/>
    <property type="match status" value="1"/>
</dbReference>
<keyword evidence="6" id="KW-0464">Manganese</keyword>
<keyword evidence="4 6" id="KW-0460">Magnesium</keyword>
<dbReference type="Proteomes" id="UP000054560">
    <property type="component" value="Unassembled WGS sequence"/>
</dbReference>
<evidence type="ECO:0000313" key="11">
    <source>
        <dbReference type="EMBL" id="KNC78111.1"/>
    </source>
</evidence>
<name>A0A0L0FNU0_9EUKA</name>
<dbReference type="GeneID" id="25909944"/>
<protein>
    <recommendedName>
        <fullName evidence="10">Endonuclease/exonuclease/phosphatase domain-containing protein</fullName>
    </recommendedName>
</protein>
<feature type="site" description="Interaction with DNA substrate" evidence="7">
    <location>
        <position position="264"/>
    </location>
</feature>
<proteinExistence type="inferred from homology"/>
<dbReference type="PANTHER" id="PTHR22748:SF10">
    <property type="entry name" value="DNA-(APURINIC OR APYRIMIDINIC SITE) ENDONUCLEASE"/>
    <property type="match status" value="1"/>
</dbReference>
<evidence type="ECO:0000256" key="5">
    <source>
        <dbReference type="PIRSR" id="PIRSR604808-1"/>
    </source>
</evidence>
<gene>
    <name evidence="11" type="ORF">SARC_09440</name>
</gene>
<feature type="active site" description="Proton acceptor" evidence="5">
    <location>
        <position position="264"/>
    </location>
</feature>
<dbReference type="EMBL" id="KQ242556">
    <property type="protein sequence ID" value="KNC78111.1"/>
    <property type="molecule type" value="Genomic_DNA"/>
</dbReference>
<dbReference type="PANTHER" id="PTHR22748">
    <property type="entry name" value="AP ENDONUCLEASE"/>
    <property type="match status" value="1"/>
</dbReference>
<feature type="binding site" evidence="6">
    <location>
        <position position="263"/>
    </location>
    <ligand>
        <name>Mg(2+)</name>
        <dbReference type="ChEBI" id="CHEBI:18420"/>
        <label>1</label>
    </ligand>
</feature>
<feature type="active site" evidence="5">
    <location>
        <position position="99"/>
    </location>
</feature>
<comment type="cofactor">
    <cofactor evidence="6 8">
        <name>Mg(2+)</name>
        <dbReference type="ChEBI" id="CHEBI:18420"/>
    </cofactor>
    <cofactor evidence="6 8">
        <name>Mn(2+)</name>
        <dbReference type="ChEBI" id="CHEBI:29035"/>
    </cofactor>
    <text evidence="6 8">Probably binds two magnesium or manganese ions per subunit.</text>
</comment>
<dbReference type="Pfam" id="PF03372">
    <property type="entry name" value="Exo_endo_phos"/>
    <property type="match status" value="1"/>
</dbReference>
<dbReference type="GO" id="GO:0008081">
    <property type="term" value="F:phosphoric diester hydrolase activity"/>
    <property type="evidence" value="ECO:0007669"/>
    <property type="project" value="TreeGrafter"/>
</dbReference>
<feature type="binding site" evidence="6">
    <location>
        <position position="141"/>
    </location>
    <ligand>
        <name>Mg(2+)</name>
        <dbReference type="ChEBI" id="CHEBI:18420"/>
        <label>1</label>
    </ligand>
</feature>
<dbReference type="GO" id="GO:0006284">
    <property type="term" value="P:base-excision repair"/>
    <property type="evidence" value="ECO:0007669"/>
    <property type="project" value="TreeGrafter"/>
</dbReference>
<feature type="site" description="Important for catalytic activity" evidence="7">
    <location>
        <position position="232"/>
    </location>
</feature>
<feature type="non-terminal residue" evidence="11">
    <location>
        <position position="1"/>
    </location>
</feature>
<evidence type="ECO:0000259" key="10">
    <source>
        <dbReference type="Pfam" id="PF03372"/>
    </source>
</evidence>
<feature type="domain" description="Endonuclease/exonuclease/phosphatase" evidence="10">
    <location>
        <begin position="43"/>
        <end position="264"/>
    </location>
</feature>
<dbReference type="PROSITE" id="PS51435">
    <property type="entry name" value="AP_NUCLEASE_F1_4"/>
    <property type="match status" value="1"/>
</dbReference>
<dbReference type="InterPro" id="IPR036691">
    <property type="entry name" value="Endo/exonu/phosph_ase_sf"/>
</dbReference>
<feature type="region of interest" description="Disordered" evidence="9">
    <location>
        <begin position="268"/>
        <end position="309"/>
    </location>
</feature>
<evidence type="ECO:0000256" key="4">
    <source>
        <dbReference type="ARBA" id="ARBA00022842"/>
    </source>
</evidence>
<dbReference type="Gene3D" id="3.60.10.10">
    <property type="entry name" value="Endonuclease/exonuclease/phosphatase"/>
    <property type="match status" value="1"/>
</dbReference>
<feature type="binding site" evidence="6">
    <location>
        <position position="264"/>
    </location>
    <ligand>
        <name>Mg(2+)</name>
        <dbReference type="ChEBI" id="CHEBI:18420"/>
        <label>1</label>
    </ligand>
</feature>
<dbReference type="eggNOG" id="KOG1294">
    <property type="taxonomic scope" value="Eukaryota"/>
</dbReference>
<sequence>DPKAKKNDGKLRLRYKASEGDQMLLDAFIREPAVEPYKAYFSLADYRYAGTAVFLRQEAIAQPTAVRYNIDLTKGAKKHQVEGRVIFMEWPGLSLLHTYAPNNGGSEISWLKRRTWDADVKRFLSDDVHEGKNLIWCGDLNVSPTDSDLSHPEFFRRQFHGEQKDRKRFPEYVGQAGCTDRERELFQEILDTAKMVDLYRYKHPSNTGGIQDPLYSWRGGEGKYHCKGMRIDHFIGTTNLLERIEDVSIEGRGTQRLGFIGSDHSPISIHIRGADGDPKTGKEEDTSAKDEQITHAKESEHLGLHQDPL</sequence>
<evidence type="ECO:0000256" key="9">
    <source>
        <dbReference type="SAM" id="MobiDB-lite"/>
    </source>
</evidence>
<dbReference type="GO" id="GO:0008311">
    <property type="term" value="F:double-stranded DNA 3'-5' DNA exonuclease activity"/>
    <property type="evidence" value="ECO:0007669"/>
    <property type="project" value="TreeGrafter"/>
</dbReference>
<evidence type="ECO:0000256" key="8">
    <source>
        <dbReference type="RuleBase" id="RU362131"/>
    </source>
</evidence>
<evidence type="ECO:0000256" key="6">
    <source>
        <dbReference type="PIRSR" id="PIRSR604808-2"/>
    </source>
</evidence>
<feature type="site" description="Transition state stabilizer" evidence="7">
    <location>
        <position position="141"/>
    </location>
</feature>
<keyword evidence="3" id="KW-0378">Hydrolase</keyword>
<organism evidence="11 12">
    <name type="scientific">Sphaeroforma arctica JP610</name>
    <dbReference type="NCBI Taxonomy" id="667725"/>
    <lineage>
        <taxon>Eukaryota</taxon>
        <taxon>Ichthyosporea</taxon>
        <taxon>Ichthyophonida</taxon>
        <taxon>Sphaeroforma</taxon>
    </lineage>
</organism>
<feature type="compositionally biased region" description="Basic and acidic residues" evidence="9">
    <location>
        <begin position="272"/>
        <end position="309"/>
    </location>
</feature>
<dbReference type="RefSeq" id="XP_014152013.1">
    <property type="nucleotide sequence ID" value="XM_014296538.1"/>
</dbReference>
<dbReference type="InterPro" id="IPR005135">
    <property type="entry name" value="Endo/exonuclease/phosphatase"/>
</dbReference>
<feature type="binding site" evidence="6">
    <location>
        <position position="139"/>
    </location>
    <ligand>
        <name>Mg(2+)</name>
        <dbReference type="ChEBI" id="CHEBI:18420"/>
        <label>1</label>
    </ligand>
</feature>
<accession>A0A0L0FNU0</accession>
<evidence type="ECO:0000313" key="12">
    <source>
        <dbReference type="Proteomes" id="UP000054560"/>
    </source>
</evidence>
<evidence type="ECO:0000256" key="7">
    <source>
        <dbReference type="PIRSR" id="PIRSR604808-3"/>
    </source>
</evidence>
<dbReference type="SUPFAM" id="SSF56219">
    <property type="entry name" value="DNase I-like"/>
    <property type="match status" value="1"/>
</dbReference>
<dbReference type="GO" id="GO:0005634">
    <property type="term" value="C:nucleus"/>
    <property type="evidence" value="ECO:0007669"/>
    <property type="project" value="TreeGrafter"/>
</dbReference>
<reference evidence="11 12" key="1">
    <citation type="submission" date="2011-02" db="EMBL/GenBank/DDBJ databases">
        <title>The Genome Sequence of Sphaeroforma arctica JP610.</title>
        <authorList>
            <consortium name="The Broad Institute Genome Sequencing Platform"/>
            <person name="Russ C."/>
            <person name="Cuomo C."/>
            <person name="Young S.K."/>
            <person name="Zeng Q."/>
            <person name="Gargeya S."/>
            <person name="Alvarado L."/>
            <person name="Berlin A."/>
            <person name="Chapman S.B."/>
            <person name="Chen Z."/>
            <person name="Freedman E."/>
            <person name="Gellesch M."/>
            <person name="Goldberg J."/>
            <person name="Griggs A."/>
            <person name="Gujja S."/>
            <person name="Heilman E."/>
            <person name="Heiman D."/>
            <person name="Howarth C."/>
            <person name="Mehta T."/>
            <person name="Neiman D."/>
            <person name="Pearson M."/>
            <person name="Roberts A."/>
            <person name="Saif S."/>
            <person name="Shea T."/>
            <person name="Shenoy N."/>
            <person name="Sisk P."/>
            <person name="Stolte C."/>
            <person name="Sykes S."/>
            <person name="White J."/>
            <person name="Yandava C."/>
            <person name="Burger G."/>
            <person name="Gray M.W."/>
            <person name="Holland P.W.H."/>
            <person name="King N."/>
            <person name="Lang F.B.F."/>
            <person name="Roger A.J."/>
            <person name="Ruiz-Trillo I."/>
            <person name="Haas B."/>
            <person name="Nusbaum C."/>
            <person name="Birren B."/>
        </authorList>
    </citation>
    <scope>NUCLEOTIDE SEQUENCE [LARGE SCALE GENOMIC DNA]</scope>
    <source>
        <strain evidence="11 12">JP610</strain>
    </source>
</reference>
<dbReference type="GO" id="GO:0046872">
    <property type="term" value="F:metal ion binding"/>
    <property type="evidence" value="ECO:0007669"/>
    <property type="project" value="UniProtKB-KW"/>
</dbReference>
<evidence type="ECO:0000256" key="2">
    <source>
        <dbReference type="ARBA" id="ARBA00022723"/>
    </source>
</evidence>
<keyword evidence="8" id="KW-0227">DNA damage</keyword>